<comment type="caution">
    <text evidence="2">The sequence shown here is derived from an EMBL/GenBank/DDBJ whole genome shotgun (WGS) entry which is preliminary data.</text>
</comment>
<evidence type="ECO:0000256" key="1">
    <source>
        <dbReference type="SAM" id="MobiDB-lite"/>
    </source>
</evidence>
<name>A0A2T4DA65_9BACT</name>
<evidence type="ECO:0000313" key="2">
    <source>
        <dbReference type="EMBL" id="PTB90731.1"/>
    </source>
</evidence>
<feature type="region of interest" description="Disordered" evidence="1">
    <location>
        <begin position="1"/>
        <end position="50"/>
    </location>
</feature>
<organism evidence="2 3">
    <name type="scientific">Marivirga lumbricoides</name>
    <dbReference type="NCBI Taxonomy" id="1046115"/>
    <lineage>
        <taxon>Bacteria</taxon>
        <taxon>Pseudomonadati</taxon>
        <taxon>Bacteroidota</taxon>
        <taxon>Cytophagia</taxon>
        <taxon>Cytophagales</taxon>
        <taxon>Marivirgaceae</taxon>
        <taxon>Marivirga</taxon>
    </lineage>
</organism>
<dbReference type="EMBL" id="PYVU01000583">
    <property type="protein sequence ID" value="PTB90731.1"/>
    <property type="molecule type" value="Genomic_DNA"/>
</dbReference>
<proteinExistence type="predicted"/>
<accession>A0A2T4DA65</accession>
<evidence type="ECO:0000313" key="3">
    <source>
        <dbReference type="Proteomes" id="UP000240608"/>
    </source>
</evidence>
<protein>
    <submittedName>
        <fullName evidence="2">Uncharacterized protein</fullName>
    </submittedName>
</protein>
<dbReference type="Proteomes" id="UP000240608">
    <property type="component" value="Unassembled WGS sequence"/>
</dbReference>
<feature type="compositionally biased region" description="Gly residues" evidence="1">
    <location>
        <begin position="1"/>
        <end position="12"/>
    </location>
</feature>
<sequence length="91" mass="9070">MGGGMRWAGPGGQSQLIAAGAAGQESRSQEACPVSARRQDALPKPSPRPALCSYKSGGLGRPEPLAGFSSHSAAVTGGWASGKVGRPLADP</sequence>
<reference evidence="2 3" key="1">
    <citation type="submission" date="2018-03" db="EMBL/GenBank/DDBJ databases">
        <title>Cross-interface Injection: A General Nanoliter Liquid Handling Method Applied to Single Cells Genome Amplification Automated Nanoliter Liquid Handling Applied to Single Cell Multiple Displacement Amplification.</title>
        <authorList>
            <person name="Yun J."/>
            <person name="Xu P."/>
            <person name="Xu J."/>
            <person name="Dai X."/>
            <person name="Wang Y."/>
            <person name="Zheng X."/>
            <person name="Cao C."/>
            <person name="Yi Q."/>
            <person name="Zhu Y."/>
            <person name="Wang L."/>
            <person name="Dong Z."/>
            <person name="Huang Y."/>
            <person name="Huang L."/>
            <person name="Du W."/>
        </authorList>
    </citation>
    <scope>NUCLEOTIDE SEQUENCE [LARGE SCALE GENOMIC DNA]</scope>
    <source>
        <strain evidence="2 3">Z-D1-2</strain>
    </source>
</reference>
<dbReference type="AlphaFoldDB" id="A0A2T4DA65"/>
<gene>
    <name evidence="2" type="ORF">C9994_16900</name>
</gene>